<evidence type="ECO:0000313" key="3">
    <source>
        <dbReference type="EMBL" id="CAB0006202.1"/>
    </source>
</evidence>
<accession>A0A6H5GRQ2</accession>
<dbReference type="InterPro" id="IPR050122">
    <property type="entry name" value="RTK"/>
</dbReference>
<sequence>MLMATKSNRKDKPKPPELPPKTMMRLVRGLCLGMEHISNHRLVHRDLAARNCLVSSDLSVKVSLSALSKDVYRKEYFLHRNKLLPIRWMPPEGVGEDDYSSKSDVFSFGVTVWEIFARGDLPHSGRSDQEVLSGLADSGGLSLDFPPETPDRVVSLVRDCRAPRPNDRPTFSALALSVADISADLEKD</sequence>
<evidence type="ECO:0000256" key="1">
    <source>
        <dbReference type="SAM" id="MobiDB-lite"/>
    </source>
</evidence>
<dbReference type="Pfam" id="PF07714">
    <property type="entry name" value="PK_Tyr_Ser-Thr"/>
    <property type="match status" value="1"/>
</dbReference>
<dbReference type="GO" id="GO:0004714">
    <property type="term" value="F:transmembrane receptor protein tyrosine kinase activity"/>
    <property type="evidence" value="ECO:0007669"/>
    <property type="project" value="TreeGrafter"/>
</dbReference>
<feature type="region of interest" description="Disordered" evidence="1">
    <location>
        <begin position="1"/>
        <end position="20"/>
    </location>
</feature>
<dbReference type="Gene3D" id="1.10.510.10">
    <property type="entry name" value="Transferase(Phosphotransferase) domain 1"/>
    <property type="match status" value="1"/>
</dbReference>
<dbReference type="InterPro" id="IPR000719">
    <property type="entry name" value="Prot_kinase_dom"/>
</dbReference>
<dbReference type="PANTHER" id="PTHR24416:SF573">
    <property type="entry name" value="INACTIVE TYROSINE-PROTEIN KINASE 7"/>
    <property type="match status" value="1"/>
</dbReference>
<dbReference type="OrthoDB" id="2413561at2759"/>
<dbReference type="AlphaFoldDB" id="A0A6H5GRQ2"/>
<feature type="domain" description="Protein kinase" evidence="2">
    <location>
        <begin position="1"/>
        <end position="188"/>
    </location>
</feature>
<reference evidence="3 4" key="1">
    <citation type="submission" date="2020-02" db="EMBL/GenBank/DDBJ databases">
        <authorList>
            <person name="Ferguson B K."/>
        </authorList>
    </citation>
    <scope>NUCLEOTIDE SEQUENCE [LARGE SCALE GENOMIC DNA]</scope>
</reference>
<keyword evidence="4" id="KW-1185">Reference proteome</keyword>
<dbReference type="InterPro" id="IPR001245">
    <property type="entry name" value="Ser-Thr/Tyr_kinase_cat_dom"/>
</dbReference>
<dbReference type="InterPro" id="IPR020635">
    <property type="entry name" value="Tyr_kinase_cat_dom"/>
</dbReference>
<dbReference type="EMBL" id="CADCXU010017451">
    <property type="protein sequence ID" value="CAB0006202.1"/>
    <property type="molecule type" value="Genomic_DNA"/>
</dbReference>
<dbReference type="Proteomes" id="UP000479000">
    <property type="component" value="Unassembled WGS sequence"/>
</dbReference>
<dbReference type="GO" id="GO:0005524">
    <property type="term" value="F:ATP binding"/>
    <property type="evidence" value="ECO:0007669"/>
    <property type="project" value="InterPro"/>
</dbReference>
<dbReference type="InterPro" id="IPR011009">
    <property type="entry name" value="Kinase-like_dom_sf"/>
</dbReference>
<dbReference type="SUPFAM" id="SSF56112">
    <property type="entry name" value="Protein kinase-like (PK-like)"/>
    <property type="match status" value="1"/>
</dbReference>
<dbReference type="InterPro" id="IPR008266">
    <property type="entry name" value="Tyr_kinase_AS"/>
</dbReference>
<dbReference type="SMART" id="SM00219">
    <property type="entry name" value="TyrKc"/>
    <property type="match status" value="1"/>
</dbReference>
<dbReference type="PROSITE" id="PS50011">
    <property type="entry name" value="PROTEIN_KINASE_DOM"/>
    <property type="match status" value="1"/>
</dbReference>
<dbReference type="PRINTS" id="PR00109">
    <property type="entry name" value="TYRKINASE"/>
</dbReference>
<name>A0A6H5GRQ2_9HEMI</name>
<protein>
    <recommendedName>
        <fullName evidence="2">Protein kinase domain-containing protein</fullName>
    </recommendedName>
</protein>
<dbReference type="PANTHER" id="PTHR24416">
    <property type="entry name" value="TYROSINE-PROTEIN KINASE RECEPTOR"/>
    <property type="match status" value="1"/>
</dbReference>
<gene>
    <name evidence="3" type="ORF">NTEN_LOCUS11679</name>
</gene>
<dbReference type="PROSITE" id="PS00109">
    <property type="entry name" value="PROTEIN_KINASE_TYR"/>
    <property type="match status" value="1"/>
</dbReference>
<evidence type="ECO:0000313" key="4">
    <source>
        <dbReference type="Proteomes" id="UP000479000"/>
    </source>
</evidence>
<evidence type="ECO:0000259" key="2">
    <source>
        <dbReference type="PROSITE" id="PS50011"/>
    </source>
</evidence>
<organism evidence="3 4">
    <name type="scientific">Nesidiocoris tenuis</name>
    <dbReference type="NCBI Taxonomy" id="355587"/>
    <lineage>
        <taxon>Eukaryota</taxon>
        <taxon>Metazoa</taxon>
        <taxon>Ecdysozoa</taxon>
        <taxon>Arthropoda</taxon>
        <taxon>Hexapoda</taxon>
        <taxon>Insecta</taxon>
        <taxon>Pterygota</taxon>
        <taxon>Neoptera</taxon>
        <taxon>Paraneoptera</taxon>
        <taxon>Hemiptera</taxon>
        <taxon>Heteroptera</taxon>
        <taxon>Panheteroptera</taxon>
        <taxon>Cimicomorpha</taxon>
        <taxon>Miridae</taxon>
        <taxon>Dicyphina</taxon>
        <taxon>Nesidiocoris</taxon>
    </lineage>
</organism>
<proteinExistence type="predicted"/>